<dbReference type="AlphaFoldDB" id="A0A0F5N549"/>
<dbReference type="Proteomes" id="UP000034416">
    <property type="component" value="Unassembled WGS sequence"/>
</dbReference>
<evidence type="ECO:0000313" key="4">
    <source>
        <dbReference type="EMBL" id="ORA00904.1"/>
    </source>
</evidence>
<name>A0A0F5N549_9MYCO</name>
<comment type="caution">
    <text evidence="3">The sequence shown here is derived from an EMBL/GenBank/DDBJ whole genome shotgun (WGS) entry which is preliminary data.</text>
</comment>
<reference evidence="5" key="1">
    <citation type="submission" date="2015-04" db="EMBL/GenBank/DDBJ databases">
        <title>Genome sequence of Mycobacterium arupense GUC1.</title>
        <authorList>
            <person name="Greninger A.L."/>
            <person name="Cunningham G."/>
            <person name="Chiu C.Y."/>
            <person name="Miller S."/>
        </authorList>
    </citation>
    <scope>NUCLEOTIDE SEQUENCE [LARGE SCALE GENOMIC DNA]</scope>
    <source>
        <strain evidence="5">GUC1</strain>
    </source>
</reference>
<reference evidence="4 6" key="3">
    <citation type="submission" date="2016-12" db="EMBL/GenBank/DDBJ databases">
        <title>The new phylogeny of genus Mycobacterium.</title>
        <authorList>
            <person name="Tortoli E."/>
            <person name="Trovato A."/>
            <person name="Cirillo D.M."/>
        </authorList>
    </citation>
    <scope>NUCLEOTIDE SEQUENCE [LARGE SCALE GENOMIC DNA]</scope>
    <source>
        <strain evidence="4 6">DSM 44942</strain>
    </source>
</reference>
<accession>A0A0F5N549</accession>
<feature type="region of interest" description="Disordered" evidence="1">
    <location>
        <begin position="59"/>
        <end position="79"/>
    </location>
</feature>
<evidence type="ECO:0000256" key="1">
    <source>
        <dbReference type="SAM" id="MobiDB-lite"/>
    </source>
</evidence>
<gene>
    <name evidence="4" type="ORF">BST15_02100</name>
    <name evidence="3" type="ORF">WR43_00445</name>
</gene>
<keyword evidence="2" id="KW-0472">Membrane</keyword>
<dbReference type="EMBL" id="LASW01000001">
    <property type="protein sequence ID" value="KKC01403.1"/>
    <property type="molecule type" value="Genomic_DNA"/>
</dbReference>
<evidence type="ECO:0000313" key="3">
    <source>
        <dbReference type="EMBL" id="KKC01403.1"/>
    </source>
</evidence>
<evidence type="ECO:0000313" key="5">
    <source>
        <dbReference type="Proteomes" id="UP000034416"/>
    </source>
</evidence>
<evidence type="ECO:0000313" key="6">
    <source>
        <dbReference type="Proteomes" id="UP000192327"/>
    </source>
</evidence>
<keyword evidence="2" id="KW-0812">Transmembrane</keyword>
<protein>
    <submittedName>
        <fullName evidence="3">Uncharacterized protein</fullName>
    </submittedName>
</protein>
<dbReference type="EMBL" id="MVHH01000002">
    <property type="protein sequence ID" value="ORA00904.1"/>
    <property type="molecule type" value="Genomic_DNA"/>
</dbReference>
<dbReference type="OrthoDB" id="5193416at2"/>
<feature type="transmembrane region" description="Helical" evidence="2">
    <location>
        <begin position="6"/>
        <end position="23"/>
    </location>
</feature>
<keyword evidence="2" id="KW-1133">Transmembrane helix</keyword>
<organism evidence="3 5">
    <name type="scientific">Mycolicibacter arupensis</name>
    <dbReference type="NCBI Taxonomy" id="342002"/>
    <lineage>
        <taxon>Bacteria</taxon>
        <taxon>Bacillati</taxon>
        <taxon>Actinomycetota</taxon>
        <taxon>Actinomycetes</taxon>
        <taxon>Mycobacteriales</taxon>
        <taxon>Mycobacteriaceae</taxon>
        <taxon>Mycolicibacter</taxon>
    </lineage>
</organism>
<sequence length="79" mass="8203">MSLLETLGIFIGIPVAMFALLAARTLTQKGPRAATYQMSDRWTHPPILWAATGEAIGGGHGHGHGNSEFSVGGGASGNW</sequence>
<reference evidence="3" key="2">
    <citation type="submission" date="2015-04" db="EMBL/GenBank/DDBJ databases">
        <title>Genome sequence of Mycobacterium arupense strain GUC1.</title>
        <authorList>
            <person name="Greninger A.L."/>
            <person name="Cunningham G."/>
            <person name="Chiu C.Y."/>
            <person name="Miller S."/>
        </authorList>
    </citation>
    <scope>NUCLEOTIDE SEQUENCE</scope>
    <source>
        <strain evidence="3">GUC1</strain>
    </source>
</reference>
<dbReference type="Proteomes" id="UP000192327">
    <property type="component" value="Unassembled WGS sequence"/>
</dbReference>
<keyword evidence="6" id="KW-1185">Reference proteome</keyword>
<dbReference type="STRING" id="342002.BST15_02100"/>
<evidence type="ECO:0000256" key="2">
    <source>
        <dbReference type="SAM" id="Phobius"/>
    </source>
</evidence>
<dbReference type="PATRIC" id="fig|342002.3.peg.368"/>
<proteinExistence type="predicted"/>